<protein>
    <recommendedName>
        <fullName evidence="2">HTH cro/C1-type domain-containing protein</fullName>
    </recommendedName>
</protein>
<dbReference type="GO" id="GO:0003700">
    <property type="term" value="F:DNA-binding transcription factor activity"/>
    <property type="evidence" value="ECO:0007669"/>
    <property type="project" value="TreeGrafter"/>
</dbReference>
<comment type="caution">
    <text evidence="3">The sequence shown here is derived from an EMBL/GenBank/DDBJ whole genome shotgun (WGS) entry which is preliminary data.</text>
</comment>
<dbReference type="Gene3D" id="1.25.40.10">
    <property type="entry name" value="Tetratricopeptide repeat domain"/>
    <property type="match status" value="1"/>
</dbReference>
<evidence type="ECO:0000259" key="2">
    <source>
        <dbReference type="PROSITE" id="PS50943"/>
    </source>
</evidence>
<dbReference type="PANTHER" id="PTHR46797">
    <property type="entry name" value="HTH-TYPE TRANSCRIPTIONAL REGULATOR"/>
    <property type="match status" value="1"/>
</dbReference>
<dbReference type="InterPro" id="IPR019734">
    <property type="entry name" value="TPR_rpt"/>
</dbReference>
<evidence type="ECO:0000313" key="3">
    <source>
        <dbReference type="EMBL" id="GII55356.1"/>
    </source>
</evidence>
<sequence>MTSQGVVGERIKTIRRQRGLSQAQLAHPELSDSYVSLIESGKRTPTPAVLELLAQKLDCSLTYLVNGVTAEQMEELEVGLRFARLALENGDLTEARRRFAELIEDKSLSGLPSLRQEAQYGYALASEACGDLPEAISTLNVLRESDGDSQTPEQRIKIGIALCRCYREIGDFEAAVRVGEDMTSVATASPVWNDDLIELGSTLLSVYIVRGDLLRARQFAGELLAAAEALGTPRAIVAACWNAALTAEEVGSGEEAMTLIERALAVQSENGEPRNLARLRSAYAKVQLRVRPAEALAVRDLSTRALEELKASAAGTTSIATCELNIAKAEMILGHPDEAADHAQTALDLAEAGTSDTVLASAQLVVSQVRWLQRRDEESLADLAKAEASLQRLPATRRTAEAWQTAAETFGQLGEDEKSVAAYQRALDCVGL</sequence>
<dbReference type="Proteomes" id="UP000605992">
    <property type="component" value="Unassembled WGS sequence"/>
</dbReference>
<dbReference type="PROSITE" id="PS50943">
    <property type="entry name" value="HTH_CROC1"/>
    <property type="match status" value="1"/>
</dbReference>
<dbReference type="SUPFAM" id="SSF48452">
    <property type="entry name" value="TPR-like"/>
    <property type="match status" value="2"/>
</dbReference>
<dbReference type="InterPro" id="IPR011990">
    <property type="entry name" value="TPR-like_helical_dom_sf"/>
</dbReference>
<reference evidence="3" key="1">
    <citation type="submission" date="2021-01" db="EMBL/GenBank/DDBJ databases">
        <title>Whole genome shotgun sequence of Planotetraspora thailandica NBRC 104271.</title>
        <authorList>
            <person name="Komaki H."/>
            <person name="Tamura T."/>
        </authorList>
    </citation>
    <scope>NUCLEOTIDE SEQUENCE</scope>
    <source>
        <strain evidence="3">NBRC 104271</strain>
    </source>
</reference>
<dbReference type="InterPro" id="IPR001387">
    <property type="entry name" value="Cro/C1-type_HTH"/>
</dbReference>
<feature type="domain" description="HTH cro/C1-type" evidence="2">
    <location>
        <begin position="11"/>
        <end position="64"/>
    </location>
</feature>
<dbReference type="Gene3D" id="1.10.260.40">
    <property type="entry name" value="lambda repressor-like DNA-binding domains"/>
    <property type="match status" value="1"/>
</dbReference>
<gene>
    <name evidence="3" type="ORF">Pth03_37450</name>
</gene>
<dbReference type="SUPFAM" id="SSF47413">
    <property type="entry name" value="lambda repressor-like DNA-binding domains"/>
    <property type="match status" value="1"/>
</dbReference>
<evidence type="ECO:0000313" key="4">
    <source>
        <dbReference type="Proteomes" id="UP000605992"/>
    </source>
</evidence>
<dbReference type="InterPro" id="IPR050807">
    <property type="entry name" value="TransReg_Diox_bact_type"/>
</dbReference>
<dbReference type="CDD" id="cd00093">
    <property type="entry name" value="HTH_XRE"/>
    <property type="match status" value="1"/>
</dbReference>
<dbReference type="Pfam" id="PF01381">
    <property type="entry name" value="HTH_3"/>
    <property type="match status" value="1"/>
</dbReference>
<dbReference type="SMART" id="SM00530">
    <property type="entry name" value="HTH_XRE"/>
    <property type="match status" value="1"/>
</dbReference>
<accession>A0A8J3XX18</accession>
<dbReference type="PANTHER" id="PTHR46797:SF1">
    <property type="entry name" value="METHYLPHOSPHONATE SYNTHASE"/>
    <property type="match status" value="1"/>
</dbReference>
<dbReference type="GO" id="GO:0005829">
    <property type="term" value="C:cytosol"/>
    <property type="evidence" value="ECO:0007669"/>
    <property type="project" value="TreeGrafter"/>
</dbReference>
<keyword evidence="1" id="KW-0238">DNA-binding</keyword>
<proteinExistence type="predicted"/>
<dbReference type="EMBL" id="BOOR01000025">
    <property type="protein sequence ID" value="GII55356.1"/>
    <property type="molecule type" value="Genomic_DNA"/>
</dbReference>
<dbReference type="AlphaFoldDB" id="A0A8J3XX18"/>
<organism evidence="3 4">
    <name type="scientific">Planotetraspora thailandica</name>
    <dbReference type="NCBI Taxonomy" id="487172"/>
    <lineage>
        <taxon>Bacteria</taxon>
        <taxon>Bacillati</taxon>
        <taxon>Actinomycetota</taxon>
        <taxon>Actinomycetes</taxon>
        <taxon>Streptosporangiales</taxon>
        <taxon>Streptosporangiaceae</taxon>
        <taxon>Planotetraspora</taxon>
    </lineage>
</organism>
<evidence type="ECO:0000256" key="1">
    <source>
        <dbReference type="ARBA" id="ARBA00023125"/>
    </source>
</evidence>
<keyword evidence="4" id="KW-1185">Reference proteome</keyword>
<dbReference type="Pfam" id="PF13181">
    <property type="entry name" value="TPR_8"/>
    <property type="match status" value="1"/>
</dbReference>
<name>A0A8J3XX18_9ACTN</name>
<dbReference type="InterPro" id="IPR010982">
    <property type="entry name" value="Lambda_DNA-bd_dom_sf"/>
</dbReference>
<dbReference type="GO" id="GO:0003677">
    <property type="term" value="F:DNA binding"/>
    <property type="evidence" value="ECO:0007669"/>
    <property type="project" value="UniProtKB-KW"/>
</dbReference>